<dbReference type="Pfam" id="PF02237">
    <property type="entry name" value="BPL_C"/>
    <property type="match status" value="1"/>
</dbReference>
<dbReference type="Gene3D" id="2.30.30.100">
    <property type="match status" value="1"/>
</dbReference>
<accession>A0A4R2R0H8</accession>
<evidence type="ECO:0000256" key="1">
    <source>
        <dbReference type="ARBA" id="ARBA00022598"/>
    </source>
</evidence>
<dbReference type="Gene3D" id="3.30.930.10">
    <property type="entry name" value="Bira Bifunctional Protein, Domain 2"/>
    <property type="match status" value="1"/>
</dbReference>
<dbReference type="InterPro" id="IPR004143">
    <property type="entry name" value="BPL_LPL_catalytic"/>
</dbReference>
<feature type="domain" description="BPL/LPL catalytic" evidence="6">
    <location>
        <begin position="6"/>
        <end position="198"/>
    </location>
</feature>
<dbReference type="PANTHER" id="PTHR12835:SF5">
    <property type="entry name" value="BIOTIN--PROTEIN LIGASE"/>
    <property type="match status" value="1"/>
</dbReference>
<dbReference type="AlphaFoldDB" id="A0A4R2R0H8"/>
<dbReference type="SUPFAM" id="SSF55681">
    <property type="entry name" value="Class II aaRS and biotin synthetases"/>
    <property type="match status" value="1"/>
</dbReference>
<evidence type="ECO:0000313" key="7">
    <source>
        <dbReference type="EMBL" id="TCP56130.1"/>
    </source>
</evidence>
<name>A0A4R2R0H8_9PSEU</name>
<dbReference type="Proteomes" id="UP000294911">
    <property type="component" value="Unassembled WGS sequence"/>
</dbReference>
<keyword evidence="2" id="KW-0547">Nucleotide-binding</keyword>
<sequence length="271" mass="28262">MPDFHEPLDEQALRARLRPQFTQLDVVASTGSTNTDLVTAAAAGAPDYAVLIAEEQTAGLGRRSRSWSSPPGGLYLSVLLRPDGVPPDRLGTVTIVAGLALLRTVRALGADAALKWPNDLLAGPDRAKCAGILCESVSAAPPAVVVGIGVNTSPLAETTTGPGGLAATSLAECGIRTTRTELAAQLLAAFAELAGSWRAAQGDLETAGLRAEFRDNCDTLGREVRVEGVNTRHRGRAVDIDPTGALILNTDDDQRMVVSAGDVVHLRAIME</sequence>
<evidence type="ECO:0000259" key="6">
    <source>
        <dbReference type="PROSITE" id="PS51733"/>
    </source>
</evidence>
<dbReference type="GO" id="GO:0005524">
    <property type="term" value="F:ATP binding"/>
    <property type="evidence" value="ECO:0007669"/>
    <property type="project" value="UniProtKB-KW"/>
</dbReference>
<dbReference type="GO" id="GO:0004077">
    <property type="term" value="F:biotin--[biotin carboxyl-carrier protein] ligase activity"/>
    <property type="evidence" value="ECO:0007669"/>
    <property type="project" value="UniProtKB-EC"/>
</dbReference>
<evidence type="ECO:0000256" key="3">
    <source>
        <dbReference type="ARBA" id="ARBA00022840"/>
    </source>
</evidence>
<evidence type="ECO:0000256" key="5">
    <source>
        <dbReference type="ARBA" id="ARBA00024227"/>
    </source>
</evidence>
<dbReference type="PROSITE" id="PS51733">
    <property type="entry name" value="BPL_LPL_CATALYTIC"/>
    <property type="match status" value="1"/>
</dbReference>
<evidence type="ECO:0000256" key="2">
    <source>
        <dbReference type="ARBA" id="ARBA00022741"/>
    </source>
</evidence>
<dbReference type="NCBIfam" id="TIGR00121">
    <property type="entry name" value="birA_ligase"/>
    <property type="match status" value="1"/>
</dbReference>
<dbReference type="EMBL" id="SLXQ01000001">
    <property type="protein sequence ID" value="TCP56130.1"/>
    <property type="molecule type" value="Genomic_DNA"/>
</dbReference>
<dbReference type="InterPro" id="IPR008988">
    <property type="entry name" value="Transcriptional_repressor_C"/>
</dbReference>
<evidence type="ECO:0000256" key="4">
    <source>
        <dbReference type="ARBA" id="ARBA00023267"/>
    </source>
</evidence>
<evidence type="ECO:0000313" key="8">
    <source>
        <dbReference type="Proteomes" id="UP000294911"/>
    </source>
</evidence>
<dbReference type="InterPro" id="IPR045864">
    <property type="entry name" value="aa-tRNA-synth_II/BPL/LPL"/>
</dbReference>
<dbReference type="SUPFAM" id="SSF50037">
    <property type="entry name" value="C-terminal domain of transcriptional repressors"/>
    <property type="match status" value="1"/>
</dbReference>
<reference evidence="7 8" key="1">
    <citation type="submission" date="2019-03" db="EMBL/GenBank/DDBJ databases">
        <title>Genomic Encyclopedia of Type Strains, Phase IV (KMG-IV): sequencing the most valuable type-strain genomes for metagenomic binning, comparative biology and taxonomic classification.</title>
        <authorList>
            <person name="Goeker M."/>
        </authorList>
    </citation>
    <scope>NUCLEOTIDE SEQUENCE [LARGE SCALE GENOMIC DNA]</scope>
    <source>
        <strain evidence="7 8">DSM 45765</strain>
    </source>
</reference>
<dbReference type="RefSeq" id="WP_207894355.1">
    <property type="nucleotide sequence ID" value="NZ_SLXQ01000001.1"/>
</dbReference>
<dbReference type="InterPro" id="IPR003142">
    <property type="entry name" value="BPL_C"/>
</dbReference>
<keyword evidence="8" id="KW-1185">Reference proteome</keyword>
<organism evidence="7 8">
    <name type="scientific">Tamaricihabitans halophyticus</name>
    <dbReference type="NCBI Taxonomy" id="1262583"/>
    <lineage>
        <taxon>Bacteria</taxon>
        <taxon>Bacillati</taxon>
        <taxon>Actinomycetota</taxon>
        <taxon>Actinomycetes</taxon>
        <taxon>Pseudonocardiales</taxon>
        <taxon>Pseudonocardiaceae</taxon>
        <taxon>Tamaricihabitans</taxon>
    </lineage>
</organism>
<proteinExistence type="predicted"/>
<keyword evidence="4" id="KW-0092">Biotin</keyword>
<dbReference type="PANTHER" id="PTHR12835">
    <property type="entry name" value="BIOTIN PROTEIN LIGASE"/>
    <property type="match status" value="1"/>
</dbReference>
<keyword evidence="3" id="KW-0067">ATP-binding</keyword>
<dbReference type="EC" id="6.3.4.15" evidence="5"/>
<comment type="caution">
    <text evidence="7">The sequence shown here is derived from an EMBL/GenBank/DDBJ whole genome shotgun (WGS) entry which is preliminary data.</text>
</comment>
<keyword evidence="1 7" id="KW-0436">Ligase</keyword>
<gene>
    <name evidence="7" type="ORF">EV191_10170</name>
</gene>
<dbReference type="Pfam" id="PF03099">
    <property type="entry name" value="BPL_LplA_LipB"/>
    <property type="match status" value="1"/>
</dbReference>
<dbReference type="GO" id="GO:0005737">
    <property type="term" value="C:cytoplasm"/>
    <property type="evidence" value="ECO:0007669"/>
    <property type="project" value="TreeGrafter"/>
</dbReference>
<dbReference type="CDD" id="cd16442">
    <property type="entry name" value="BPL"/>
    <property type="match status" value="1"/>
</dbReference>
<protein>
    <recommendedName>
        <fullName evidence="5">biotin--[biotin carboxyl-carrier protein] ligase</fullName>
        <ecNumber evidence="5">6.3.4.15</ecNumber>
    </recommendedName>
</protein>
<dbReference type="InterPro" id="IPR004408">
    <property type="entry name" value="Biotin_CoA_COase_ligase"/>
</dbReference>